<name>A0A8J3K2V0_9ACTN</name>
<dbReference type="Gene3D" id="2.30.110.10">
    <property type="entry name" value="Electron Transport, Fmn-binding Protein, Chain A"/>
    <property type="match status" value="1"/>
</dbReference>
<protein>
    <submittedName>
        <fullName evidence="3">Nitroreductase</fullName>
    </submittedName>
</protein>
<dbReference type="Pfam" id="PF04075">
    <property type="entry name" value="F420H2_quin_red"/>
    <property type="match status" value="1"/>
</dbReference>
<dbReference type="InterPro" id="IPR012349">
    <property type="entry name" value="Split_barrel_FMN-bd"/>
</dbReference>
<gene>
    <name evidence="3" type="ORF">Cch02nite_54550</name>
</gene>
<accession>A0A8J3K2V0</accession>
<evidence type="ECO:0000256" key="2">
    <source>
        <dbReference type="ARBA" id="ARBA00049106"/>
    </source>
</evidence>
<dbReference type="PANTHER" id="PTHR39428">
    <property type="entry name" value="F420H(2)-DEPENDENT QUINONE REDUCTASE RV1261C"/>
    <property type="match status" value="1"/>
</dbReference>
<sequence>MSAEEVTDSPVPWVAGHIRRFVETGGQARPGMNDLLLTTRGRRTGTLRRTALVYARDGERYVVAASNAGADRHPAWYLNLAADPAVTVQVGSQTFAATARTATAAERPRLWRLMVETMPSYQRYQETTERQIPVVIVEPTA</sequence>
<dbReference type="PANTHER" id="PTHR39428:SF1">
    <property type="entry name" value="F420H(2)-DEPENDENT QUINONE REDUCTASE RV1261C"/>
    <property type="match status" value="1"/>
</dbReference>
<comment type="similarity">
    <text evidence="1">Belongs to the F420H(2)-dependent quinone reductase family.</text>
</comment>
<evidence type="ECO:0000313" key="3">
    <source>
        <dbReference type="EMBL" id="GIF92011.1"/>
    </source>
</evidence>
<comment type="catalytic activity">
    <reaction evidence="2">
        <text>oxidized coenzyme F420-(gamma-L-Glu)(n) + a quinol + H(+) = reduced coenzyme F420-(gamma-L-Glu)(n) + a quinone</text>
        <dbReference type="Rhea" id="RHEA:39663"/>
        <dbReference type="Rhea" id="RHEA-COMP:12939"/>
        <dbReference type="Rhea" id="RHEA-COMP:14378"/>
        <dbReference type="ChEBI" id="CHEBI:15378"/>
        <dbReference type="ChEBI" id="CHEBI:24646"/>
        <dbReference type="ChEBI" id="CHEBI:132124"/>
        <dbReference type="ChEBI" id="CHEBI:133980"/>
        <dbReference type="ChEBI" id="CHEBI:139511"/>
    </reaction>
</comment>
<dbReference type="EMBL" id="BONG01000039">
    <property type="protein sequence ID" value="GIF92011.1"/>
    <property type="molecule type" value="Genomic_DNA"/>
</dbReference>
<evidence type="ECO:0000313" key="4">
    <source>
        <dbReference type="Proteomes" id="UP000619293"/>
    </source>
</evidence>
<reference evidence="3 4" key="1">
    <citation type="submission" date="2021-01" db="EMBL/GenBank/DDBJ databases">
        <title>Whole genome shotgun sequence of Catellatospora chokoriensis NBRC 107358.</title>
        <authorList>
            <person name="Komaki H."/>
            <person name="Tamura T."/>
        </authorList>
    </citation>
    <scope>NUCLEOTIDE SEQUENCE [LARGE SCALE GENOMIC DNA]</scope>
    <source>
        <strain evidence="3 4">NBRC 107358</strain>
    </source>
</reference>
<organism evidence="3 4">
    <name type="scientific">Catellatospora chokoriensis</name>
    <dbReference type="NCBI Taxonomy" id="310353"/>
    <lineage>
        <taxon>Bacteria</taxon>
        <taxon>Bacillati</taxon>
        <taxon>Actinomycetota</taxon>
        <taxon>Actinomycetes</taxon>
        <taxon>Micromonosporales</taxon>
        <taxon>Micromonosporaceae</taxon>
        <taxon>Catellatospora</taxon>
    </lineage>
</organism>
<dbReference type="NCBIfam" id="TIGR00026">
    <property type="entry name" value="hi_GC_TIGR00026"/>
    <property type="match status" value="1"/>
</dbReference>
<evidence type="ECO:0000256" key="1">
    <source>
        <dbReference type="ARBA" id="ARBA00008710"/>
    </source>
</evidence>
<dbReference type="RefSeq" id="WP_191837260.1">
    <property type="nucleotide sequence ID" value="NZ_BAAALB010000001.1"/>
</dbReference>
<dbReference type="GO" id="GO:0016491">
    <property type="term" value="F:oxidoreductase activity"/>
    <property type="evidence" value="ECO:0007669"/>
    <property type="project" value="InterPro"/>
</dbReference>
<dbReference type="InterPro" id="IPR004378">
    <property type="entry name" value="F420H2_quin_Rdtase"/>
</dbReference>
<dbReference type="GO" id="GO:0005886">
    <property type="term" value="C:plasma membrane"/>
    <property type="evidence" value="ECO:0007669"/>
    <property type="project" value="TreeGrafter"/>
</dbReference>
<dbReference type="GO" id="GO:0070967">
    <property type="term" value="F:coenzyme F420 binding"/>
    <property type="evidence" value="ECO:0007669"/>
    <property type="project" value="TreeGrafter"/>
</dbReference>
<dbReference type="AlphaFoldDB" id="A0A8J3K2V0"/>
<keyword evidence="4" id="KW-1185">Reference proteome</keyword>
<proteinExistence type="inferred from homology"/>
<comment type="caution">
    <text evidence="3">The sequence shown here is derived from an EMBL/GenBank/DDBJ whole genome shotgun (WGS) entry which is preliminary data.</text>
</comment>
<dbReference type="SUPFAM" id="SSF50475">
    <property type="entry name" value="FMN-binding split barrel"/>
    <property type="match status" value="1"/>
</dbReference>
<dbReference type="Proteomes" id="UP000619293">
    <property type="component" value="Unassembled WGS sequence"/>
</dbReference>